<dbReference type="InterPro" id="IPR036412">
    <property type="entry name" value="HAD-like_sf"/>
</dbReference>
<dbReference type="Gene3D" id="3.40.50.1000">
    <property type="entry name" value="HAD superfamily/HAD-like"/>
    <property type="match status" value="1"/>
</dbReference>
<organism evidence="1 2">
    <name type="scientific">Hungatella hathewayi WAL-18680</name>
    <dbReference type="NCBI Taxonomy" id="742737"/>
    <lineage>
        <taxon>Bacteria</taxon>
        <taxon>Bacillati</taxon>
        <taxon>Bacillota</taxon>
        <taxon>Clostridia</taxon>
        <taxon>Lachnospirales</taxon>
        <taxon>Lachnospiraceae</taxon>
        <taxon>Hungatella</taxon>
    </lineage>
</organism>
<evidence type="ECO:0000313" key="1">
    <source>
        <dbReference type="EMBL" id="EHI58126.1"/>
    </source>
</evidence>
<evidence type="ECO:0008006" key="3">
    <source>
        <dbReference type="Google" id="ProtNLM"/>
    </source>
</evidence>
<dbReference type="SUPFAM" id="SSF56784">
    <property type="entry name" value="HAD-like"/>
    <property type="match status" value="1"/>
</dbReference>
<dbReference type="Proteomes" id="UP000005384">
    <property type="component" value="Unassembled WGS sequence"/>
</dbReference>
<dbReference type="HOGENOM" id="CLU_955707_0_0_9"/>
<dbReference type="RefSeq" id="WP_006781881.1">
    <property type="nucleotide sequence ID" value="NZ_CP040506.1"/>
</dbReference>
<dbReference type="AlphaFoldDB" id="G5IK62"/>
<dbReference type="PATRIC" id="fig|742737.3.peg.3874"/>
<dbReference type="InterPro" id="IPR023214">
    <property type="entry name" value="HAD_sf"/>
</dbReference>
<proteinExistence type="predicted"/>
<keyword evidence="2" id="KW-1185">Reference proteome</keyword>
<protein>
    <recommendedName>
        <fullName evidence="3">HAD family hydrolase</fullName>
    </recommendedName>
</protein>
<accession>G5IK62</accession>
<gene>
    <name evidence="1" type="ORF">HMPREF9473_03890</name>
</gene>
<dbReference type="OrthoDB" id="1957355at2"/>
<comment type="caution">
    <text evidence="1">The sequence shown here is derived from an EMBL/GenBank/DDBJ whole genome shotgun (WGS) entry which is preliminary data.</text>
</comment>
<name>G5IK62_9FIRM</name>
<reference evidence="1 2" key="1">
    <citation type="submission" date="2011-08" db="EMBL/GenBank/DDBJ databases">
        <title>The Genome Sequence of Clostridium hathewayi WAL-18680.</title>
        <authorList>
            <consortium name="The Broad Institute Genome Sequencing Platform"/>
            <person name="Earl A."/>
            <person name="Ward D."/>
            <person name="Feldgarden M."/>
            <person name="Gevers D."/>
            <person name="Finegold S.M."/>
            <person name="Summanen P.H."/>
            <person name="Molitoris D.R."/>
            <person name="Song M."/>
            <person name="Daigneault M."/>
            <person name="Allen-Vercoe E."/>
            <person name="Young S.K."/>
            <person name="Zeng Q."/>
            <person name="Gargeya S."/>
            <person name="Fitzgerald M."/>
            <person name="Haas B."/>
            <person name="Abouelleil A."/>
            <person name="Alvarado L."/>
            <person name="Arachchi H.M."/>
            <person name="Berlin A."/>
            <person name="Brown A."/>
            <person name="Chapman S.B."/>
            <person name="Chen Z."/>
            <person name="Dunbar C."/>
            <person name="Freedman E."/>
            <person name="Gearin G."/>
            <person name="Gellesch M."/>
            <person name="Goldberg J."/>
            <person name="Griggs A."/>
            <person name="Gujja S."/>
            <person name="Heiman D."/>
            <person name="Howarth C."/>
            <person name="Larson L."/>
            <person name="Lui A."/>
            <person name="MacDonald P.J.P."/>
            <person name="Montmayeur A."/>
            <person name="Murphy C."/>
            <person name="Neiman D."/>
            <person name="Pearson M."/>
            <person name="Priest M."/>
            <person name="Roberts A."/>
            <person name="Saif S."/>
            <person name="Shea T."/>
            <person name="Shenoy N."/>
            <person name="Sisk P."/>
            <person name="Stolte C."/>
            <person name="Sykes S."/>
            <person name="Wortman J."/>
            <person name="Nusbaum C."/>
            <person name="Birren B."/>
        </authorList>
    </citation>
    <scope>NUCLEOTIDE SEQUENCE [LARGE SCALE GENOMIC DNA]</scope>
    <source>
        <strain evidence="1 2">WAL-18680</strain>
    </source>
</reference>
<sequence length="295" mass="32592">MKNYKAVFFDWDGTAVTSRTADSKAVTTAMGNLLDKGICLIIVSGTTYDNICGGALHKQFSPAQLSHLYLGLGRGNHCFGFSPQAELVPLQDLTPSMEDLLKLHEVCFHLHARLLSRYQLPTDIVFSRDNYCKIDLMVNNTRNQDALYMQKDEISRIENLLAEHQIDGGLLALLQLAKDVGTEHGLSIQCTTDAKYLEVGYTTKSDNITWFMQYFKERSIGVEDCCFWGDEFGAITPGIWGSDSQMITPASKGGDFFSVSDIQLPLPDGVVKVGGGVPSFLHFLGELGKEEHHAS</sequence>
<evidence type="ECO:0000313" key="2">
    <source>
        <dbReference type="Proteomes" id="UP000005384"/>
    </source>
</evidence>
<dbReference type="EMBL" id="ADLN01000107">
    <property type="protein sequence ID" value="EHI58126.1"/>
    <property type="molecule type" value="Genomic_DNA"/>
</dbReference>